<dbReference type="AlphaFoldDB" id="A0AAV9J3U3"/>
<name>A0AAV9J3U3_9PEZI</name>
<evidence type="ECO:0008006" key="6">
    <source>
        <dbReference type="Google" id="ProtNLM"/>
    </source>
</evidence>
<evidence type="ECO:0000256" key="2">
    <source>
        <dbReference type="SAM" id="Phobius"/>
    </source>
</evidence>
<feature type="transmembrane region" description="Helical" evidence="2">
    <location>
        <begin position="158"/>
        <end position="179"/>
    </location>
</feature>
<comment type="caution">
    <text evidence="4">The sequence shown here is derived from an EMBL/GenBank/DDBJ whole genome shotgun (WGS) entry which is preliminary data.</text>
</comment>
<organism evidence="4 5">
    <name type="scientific">Oleoguttula mirabilis</name>
    <dbReference type="NCBI Taxonomy" id="1507867"/>
    <lineage>
        <taxon>Eukaryota</taxon>
        <taxon>Fungi</taxon>
        <taxon>Dikarya</taxon>
        <taxon>Ascomycota</taxon>
        <taxon>Pezizomycotina</taxon>
        <taxon>Dothideomycetes</taxon>
        <taxon>Dothideomycetidae</taxon>
        <taxon>Mycosphaerellales</taxon>
        <taxon>Teratosphaeriaceae</taxon>
        <taxon>Oleoguttula</taxon>
    </lineage>
</organism>
<gene>
    <name evidence="4" type="ORF">LTR36_010539</name>
</gene>
<dbReference type="EMBL" id="JAVFHQ010000089">
    <property type="protein sequence ID" value="KAK4539603.1"/>
    <property type="molecule type" value="Genomic_DNA"/>
</dbReference>
<keyword evidence="2" id="KW-0472">Membrane</keyword>
<feature type="region of interest" description="Disordered" evidence="1">
    <location>
        <begin position="191"/>
        <end position="229"/>
    </location>
</feature>
<evidence type="ECO:0000256" key="3">
    <source>
        <dbReference type="SAM" id="SignalP"/>
    </source>
</evidence>
<evidence type="ECO:0000313" key="5">
    <source>
        <dbReference type="Proteomes" id="UP001324427"/>
    </source>
</evidence>
<keyword evidence="2" id="KW-1133">Transmembrane helix</keyword>
<keyword evidence="2" id="KW-0812">Transmembrane</keyword>
<keyword evidence="3" id="KW-0732">Signal</keyword>
<feature type="region of interest" description="Disordered" evidence="1">
    <location>
        <begin position="120"/>
        <end position="147"/>
    </location>
</feature>
<reference evidence="4 5" key="1">
    <citation type="submission" date="2021-11" db="EMBL/GenBank/DDBJ databases">
        <title>Black yeast isolated from Biological Soil Crust.</title>
        <authorList>
            <person name="Kurbessoian T."/>
        </authorList>
    </citation>
    <scope>NUCLEOTIDE SEQUENCE [LARGE SCALE GENOMIC DNA]</scope>
    <source>
        <strain evidence="4 5">CCFEE 5522</strain>
    </source>
</reference>
<keyword evidence="5" id="KW-1185">Reference proteome</keyword>
<dbReference type="Proteomes" id="UP001324427">
    <property type="component" value="Unassembled WGS sequence"/>
</dbReference>
<sequence>MKSLSSLLFAASAAAQLLTNGNSQLPSCATGCQNLVNAAQACGGTSTATQQIWSCFCQSAYLTTLYTSANGVCESACTSPTDEQQVMTWYTSNCGTDNGASEHVEVTTVIVTTSSAGATVAPSSSAASLPTTTATGGTVDPDSDTSDGKGWWGAHYKWVIMLIVMFIGLLLLALIAVLLKRRYDRKADQPREGFNAGITTRSTPMKDISKGGGGRAGEAGAGDTTYMSNTTDSQLAAGTLEAGSGRNTPTRTREAFMPYGYNYARSESRLASHGDIAGRKSPMPVRGGTPIGELEKEAGMGRGGAETPEKRQRRVLVRERSARGSQSPEMEIEKAYR</sequence>
<accession>A0AAV9J3U3</accession>
<proteinExistence type="predicted"/>
<protein>
    <recommendedName>
        <fullName evidence="6">Integral membrane protein</fullName>
    </recommendedName>
</protein>
<feature type="compositionally biased region" description="Gly residues" evidence="1">
    <location>
        <begin position="210"/>
        <end position="220"/>
    </location>
</feature>
<feature type="compositionally biased region" description="Low complexity" evidence="1">
    <location>
        <begin position="120"/>
        <end position="139"/>
    </location>
</feature>
<evidence type="ECO:0000256" key="1">
    <source>
        <dbReference type="SAM" id="MobiDB-lite"/>
    </source>
</evidence>
<evidence type="ECO:0000313" key="4">
    <source>
        <dbReference type="EMBL" id="KAK4539603.1"/>
    </source>
</evidence>
<feature type="region of interest" description="Disordered" evidence="1">
    <location>
        <begin position="273"/>
        <end position="337"/>
    </location>
</feature>
<feature type="chain" id="PRO_5043900250" description="Integral membrane protein" evidence="3">
    <location>
        <begin position="16"/>
        <end position="337"/>
    </location>
</feature>
<feature type="signal peptide" evidence="3">
    <location>
        <begin position="1"/>
        <end position="15"/>
    </location>
</feature>